<dbReference type="PROSITE" id="PS50293">
    <property type="entry name" value="TPR_REGION"/>
    <property type="match status" value="1"/>
</dbReference>
<dbReference type="PANTHER" id="PTHR44809">
    <property type="match status" value="1"/>
</dbReference>
<accession>A0A916UE21</accession>
<feature type="repeat" description="TPR" evidence="1">
    <location>
        <begin position="213"/>
        <end position="246"/>
    </location>
</feature>
<dbReference type="SUPFAM" id="SSF53756">
    <property type="entry name" value="UDP-Glycosyltransferase/glycogen phosphorylase"/>
    <property type="match status" value="1"/>
</dbReference>
<sequence>MSKHPHLSSDAIVQQIASLIENKGYKQGLQLAESAIAQNLQNGNLYHLAGACAVHLGLKQQAETFWQLALAVSPQHAEAYANLAILLHEEKRLEEAKACYGAALQLDPANAYLHARFAVLLASCRQGSQAENHYRQALALDPMDAGSHANLGVLLAAARRHTEAEQSYRQALSIAPYNASTLVNLGLLLATQNDLKAAQECYTRALELEPANAAAFSNLGLLLEQDNNDQLAEQCHRKAVQLAPESKEILCNLGNFLAKLHRYGEAEYIYRKAIALNPGEETGIGAATCTSLGVLLTETGRPGEAETCFRQAMQLDADYPLAASNLAVLLFQQGRYAEAWPYYEARHDQLMAKPIARPPLSCGPLWQGEAIAGKSILVWPEQGLGDMIHFCRYIPLLKQRGAASITLVCYPDQHALLETLEGVDCCIRLDSENQPPVHDYCVLTMSLAGHLQEEPSTVFARLPYLQALPERKAYWSQRLQAGRQSNDNDNDNENRQSRIGLAWKGNPHHANDLERSLATLDQLAPLWGIENIQWISLQKTDEAVAVPDGLSPQSWLALGHELRDFADTAAVIDQLDLVICVDTSIAHLAGAMGKACWMLLPAYKTDWRWLRERDDSPWYPDAIRLFRQPHRGDWVSPIKQIAGALRHELARHGSR</sequence>
<dbReference type="InterPro" id="IPR011990">
    <property type="entry name" value="TPR-like_helical_dom_sf"/>
</dbReference>
<dbReference type="InterPro" id="IPR052943">
    <property type="entry name" value="TMTC_O-mannosyl-trnsfr"/>
</dbReference>
<comment type="caution">
    <text evidence="2">The sequence shown here is derived from an EMBL/GenBank/DDBJ whole genome shotgun (WGS) entry which is preliminary data.</text>
</comment>
<gene>
    <name evidence="2" type="ORF">GCM10011396_16670</name>
</gene>
<dbReference type="Pfam" id="PF13181">
    <property type="entry name" value="TPR_8"/>
    <property type="match status" value="1"/>
</dbReference>
<dbReference type="Pfam" id="PF13374">
    <property type="entry name" value="TPR_10"/>
    <property type="match status" value="1"/>
</dbReference>
<reference evidence="2" key="1">
    <citation type="journal article" date="2014" name="Int. J. Syst. Evol. Microbiol.">
        <title>Complete genome sequence of Corynebacterium casei LMG S-19264T (=DSM 44701T), isolated from a smear-ripened cheese.</title>
        <authorList>
            <consortium name="US DOE Joint Genome Institute (JGI-PGF)"/>
            <person name="Walter F."/>
            <person name="Albersmeier A."/>
            <person name="Kalinowski J."/>
            <person name="Ruckert C."/>
        </authorList>
    </citation>
    <scope>NUCLEOTIDE SEQUENCE</scope>
    <source>
        <strain evidence="2">CGMCC 1.10998</strain>
    </source>
</reference>
<dbReference type="PROSITE" id="PS50005">
    <property type="entry name" value="TPR"/>
    <property type="match status" value="5"/>
</dbReference>
<dbReference type="PANTHER" id="PTHR44809:SF1">
    <property type="entry name" value="PROTEIN O-MANNOSYL-TRANSFERASE TMTC1"/>
    <property type="match status" value="1"/>
</dbReference>
<feature type="repeat" description="TPR" evidence="1">
    <location>
        <begin position="179"/>
        <end position="212"/>
    </location>
</feature>
<feature type="repeat" description="TPR" evidence="1">
    <location>
        <begin position="77"/>
        <end position="110"/>
    </location>
</feature>
<dbReference type="Proteomes" id="UP000637423">
    <property type="component" value="Unassembled WGS sequence"/>
</dbReference>
<evidence type="ECO:0000256" key="1">
    <source>
        <dbReference type="PROSITE-ProRule" id="PRU00339"/>
    </source>
</evidence>
<dbReference type="SMART" id="SM00028">
    <property type="entry name" value="TPR"/>
    <property type="match status" value="8"/>
</dbReference>
<evidence type="ECO:0000313" key="2">
    <source>
        <dbReference type="EMBL" id="GGC70269.1"/>
    </source>
</evidence>
<evidence type="ECO:0008006" key="4">
    <source>
        <dbReference type="Google" id="ProtNLM"/>
    </source>
</evidence>
<dbReference type="SUPFAM" id="SSF48452">
    <property type="entry name" value="TPR-like"/>
    <property type="match status" value="2"/>
</dbReference>
<evidence type="ECO:0000313" key="3">
    <source>
        <dbReference type="Proteomes" id="UP000637423"/>
    </source>
</evidence>
<dbReference type="Gene3D" id="1.25.40.10">
    <property type="entry name" value="Tetratricopeptide repeat domain"/>
    <property type="match status" value="2"/>
</dbReference>
<feature type="repeat" description="TPR" evidence="1">
    <location>
        <begin position="145"/>
        <end position="178"/>
    </location>
</feature>
<dbReference type="RefSeq" id="WP_188565443.1">
    <property type="nucleotide sequence ID" value="NZ_BMED01000001.1"/>
</dbReference>
<proteinExistence type="predicted"/>
<feature type="repeat" description="TPR" evidence="1">
    <location>
        <begin position="247"/>
        <end position="280"/>
    </location>
</feature>
<dbReference type="AlphaFoldDB" id="A0A916UE21"/>
<dbReference type="InterPro" id="IPR019734">
    <property type="entry name" value="TPR_rpt"/>
</dbReference>
<organism evidence="2 3">
    <name type="scientific">Undibacterium terreum</name>
    <dbReference type="NCBI Taxonomy" id="1224302"/>
    <lineage>
        <taxon>Bacteria</taxon>
        <taxon>Pseudomonadati</taxon>
        <taxon>Pseudomonadota</taxon>
        <taxon>Betaproteobacteria</taxon>
        <taxon>Burkholderiales</taxon>
        <taxon>Oxalobacteraceae</taxon>
        <taxon>Undibacterium</taxon>
    </lineage>
</organism>
<dbReference type="EMBL" id="BMED01000001">
    <property type="protein sequence ID" value="GGC70269.1"/>
    <property type="molecule type" value="Genomic_DNA"/>
</dbReference>
<name>A0A916UE21_9BURK</name>
<dbReference type="Gene3D" id="3.40.50.2000">
    <property type="entry name" value="Glycogen Phosphorylase B"/>
    <property type="match status" value="1"/>
</dbReference>
<keyword evidence="3" id="KW-1185">Reference proteome</keyword>
<keyword evidence="1" id="KW-0802">TPR repeat</keyword>
<protein>
    <recommendedName>
        <fullName evidence="4">Tfp pilus assembly protein PilF</fullName>
    </recommendedName>
</protein>
<dbReference type="Pfam" id="PF13424">
    <property type="entry name" value="TPR_12"/>
    <property type="match status" value="2"/>
</dbReference>
<reference evidence="2" key="2">
    <citation type="submission" date="2020-09" db="EMBL/GenBank/DDBJ databases">
        <authorList>
            <person name="Sun Q."/>
            <person name="Zhou Y."/>
        </authorList>
    </citation>
    <scope>NUCLEOTIDE SEQUENCE</scope>
    <source>
        <strain evidence="2">CGMCC 1.10998</strain>
    </source>
</reference>